<evidence type="ECO:0000313" key="8">
    <source>
        <dbReference type="EMBL" id="APG11441.1"/>
    </source>
</evidence>
<dbReference type="AlphaFoldDB" id="A0A1L3FDT7"/>
<dbReference type="NCBIfam" id="TIGR01414">
    <property type="entry name" value="autotrans_barl"/>
    <property type="match status" value="1"/>
</dbReference>
<protein>
    <recommendedName>
        <fullName evidence="7">Outer membrane protein beta-barrel domain-containing protein</fullName>
    </recommendedName>
</protein>
<keyword evidence="3" id="KW-0472">Membrane</keyword>
<dbReference type="GO" id="GO:0009279">
    <property type="term" value="C:cell outer membrane"/>
    <property type="evidence" value="ECO:0007669"/>
    <property type="project" value="UniProtKB-SubCell"/>
</dbReference>
<feature type="chain" id="PRO_5012295399" description="Outer membrane protein beta-barrel domain-containing protein" evidence="6">
    <location>
        <begin position="24"/>
        <end position="243"/>
    </location>
</feature>
<name>A0A1L3FDT7_BRAJP</name>
<dbReference type="Pfam" id="PF13505">
    <property type="entry name" value="OMP_b-brl"/>
    <property type="match status" value="1"/>
</dbReference>
<evidence type="ECO:0000256" key="6">
    <source>
        <dbReference type="SAM" id="SignalP"/>
    </source>
</evidence>
<sequence length="243" mass="25594">MTRCINLCAGMLLTVGFSSAALAADLAVKAPPLAPIPFTWTGCYVGAHVGGVVSDDRTTNSLGNSVSFSSTGFVGGGQVGCDYQFATRWVVGAEGRAAWSSLRNSHAGTVRNLVTGVVVPSQFTMSNDFLASATARLGYAFADRWLVFVRGGGAWTREKLDEAFTPASGVPVNPSGASTRTGWTAGTGVDWAFAPHWSAVFEYDYYDFGDHSALLSNGAGTTVNIFSLKDRIHAVTAGVNYHF</sequence>
<proteinExistence type="inferred from homology"/>
<comment type="similarity">
    <text evidence="5">Belongs to the Omp25/RopB family.</text>
</comment>
<evidence type="ECO:0000256" key="3">
    <source>
        <dbReference type="ARBA" id="ARBA00023136"/>
    </source>
</evidence>
<keyword evidence="4" id="KW-0998">Cell outer membrane</keyword>
<dbReference type="InterPro" id="IPR027385">
    <property type="entry name" value="Beta-barrel_OMP"/>
</dbReference>
<gene>
    <name evidence="8" type="ORF">BKD09_24205</name>
</gene>
<evidence type="ECO:0000256" key="5">
    <source>
        <dbReference type="ARBA" id="ARBA00038306"/>
    </source>
</evidence>
<evidence type="ECO:0000256" key="1">
    <source>
        <dbReference type="ARBA" id="ARBA00004442"/>
    </source>
</evidence>
<dbReference type="Proteomes" id="UP000181962">
    <property type="component" value="Chromosome"/>
</dbReference>
<feature type="signal peptide" evidence="6">
    <location>
        <begin position="1"/>
        <end position="23"/>
    </location>
</feature>
<dbReference type="SUPFAM" id="SSF56925">
    <property type="entry name" value="OMPA-like"/>
    <property type="match status" value="1"/>
</dbReference>
<feature type="domain" description="Outer membrane protein beta-barrel" evidence="7">
    <location>
        <begin position="21"/>
        <end position="243"/>
    </location>
</feature>
<dbReference type="InterPro" id="IPR011250">
    <property type="entry name" value="OMP/PagP_B-barrel"/>
</dbReference>
<dbReference type="EMBL" id="CP017637">
    <property type="protein sequence ID" value="APG11441.1"/>
    <property type="molecule type" value="Genomic_DNA"/>
</dbReference>
<organism evidence="8 9">
    <name type="scientific">Bradyrhizobium japonicum</name>
    <dbReference type="NCBI Taxonomy" id="375"/>
    <lineage>
        <taxon>Bacteria</taxon>
        <taxon>Pseudomonadati</taxon>
        <taxon>Pseudomonadota</taxon>
        <taxon>Alphaproteobacteria</taxon>
        <taxon>Hyphomicrobiales</taxon>
        <taxon>Nitrobacteraceae</taxon>
        <taxon>Bradyrhizobium</taxon>
    </lineage>
</organism>
<dbReference type="OrthoDB" id="9815357at2"/>
<dbReference type="Gene3D" id="2.40.160.20">
    <property type="match status" value="1"/>
</dbReference>
<accession>A0A1L3FDT7</accession>
<dbReference type="InterPro" id="IPR006315">
    <property type="entry name" value="OM_autotransptr_brl_dom"/>
</dbReference>
<evidence type="ECO:0000259" key="7">
    <source>
        <dbReference type="Pfam" id="PF13505"/>
    </source>
</evidence>
<keyword evidence="2 6" id="KW-0732">Signal</keyword>
<comment type="subcellular location">
    <subcellularLocation>
        <location evidence="1">Cell outer membrane</location>
    </subcellularLocation>
</comment>
<evidence type="ECO:0000256" key="4">
    <source>
        <dbReference type="ARBA" id="ARBA00023237"/>
    </source>
</evidence>
<dbReference type="InterPro" id="IPR051692">
    <property type="entry name" value="OMP-like"/>
</dbReference>
<evidence type="ECO:0000256" key="2">
    <source>
        <dbReference type="ARBA" id="ARBA00022729"/>
    </source>
</evidence>
<dbReference type="PANTHER" id="PTHR34001">
    <property type="entry name" value="BLL7405 PROTEIN"/>
    <property type="match status" value="1"/>
</dbReference>
<reference evidence="8 9" key="1">
    <citation type="submission" date="2016-11" db="EMBL/GenBank/DDBJ databases">
        <title>Complete Genome Sequence of Bradyrhizobium sp. strain J5, an isolated from soybean nodule in Hokkaido.</title>
        <authorList>
            <person name="Kanehara K."/>
        </authorList>
    </citation>
    <scope>NUCLEOTIDE SEQUENCE [LARGE SCALE GENOMIC DNA]</scope>
    <source>
        <strain evidence="8 9">J5</strain>
    </source>
</reference>
<dbReference type="PANTHER" id="PTHR34001:SF3">
    <property type="entry name" value="BLL7405 PROTEIN"/>
    <property type="match status" value="1"/>
</dbReference>
<evidence type="ECO:0000313" key="9">
    <source>
        <dbReference type="Proteomes" id="UP000181962"/>
    </source>
</evidence>